<name>A0A1T4KX77_9BACT</name>
<dbReference type="InterPro" id="IPR000601">
    <property type="entry name" value="PKD_dom"/>
</dbReference>
<evidence type="ECO:0000256" key="4">
    <source>
        <dbReference type="ARBA" id="ARBA00022989"/>
    </source>
</evidence>
<gene>
    <name evidence="8" type="ORF">SAMN04488132_102170</name>
</gene>
<dbReference type="STRING" id="413434.SAMN04488132_102170"/>
<dbReference type="InterPro" id="IPR013783">
    <property type="entry name" value="Ig-like_fold"/>
</dbReference>
<feature type="domain" description="PKD" evidence="7">
    <location>
        <begin position="1192"/>
        <end position="1260"/>
    </location>
</feature>
<keyword evidence="9" id="KW-1185">Reference proteome</keyword>
<protein>
    <submittedName>
        <fullName evidence="8">Gliding motility-associated C-terminal domain-containing protein</fullName>
    </submittedName>
</protein>
<dbReference type="PANTHER" id="PTHR46730">
    <property type="entry name" value="POLYCYSTIN-1"/>
    <property type="match status" value="1"/>
</dbReference>
<feature type="domain" description="PKD" evidence="7">
    <location>
        <begin position="214"/>
        <end position="265"/>
    </location>
</feature>
<feature type="domain" description="PKD" evidence="7">
    <location>
        <begin position="636"/>
        <end position="668"/>
    </location>
</feature>
<dbReference type="Proteomes" id="UP000190888">
    <property type="component" value="Unassembled WGS sequence"/>
</dbReference>
<dbReference type="InterPro" id="IPR026341">
    <property type="entry name" value="T9SS_type_B"/>
</dbReference>
<evidence type="ECO:0000256" key="2">
    <source>
        <dbReference type="ARBA" id="ARBA00022692"/>
    </source>
</evidence>
<feature type="domain" description="PKD" evidence="7">
    <location>
        <begin position="388"/>
        <end position="421"/>
    </location>
</feature>
<sequence length="1604" mass="172954">MSPAARYKSVSGLILFLGLSILPLDAHAQPAPHFSANITSGCAPLVVQFRDSSTGNPSSWKWDLGNGTTSTSRNPGVIYAQPGLYTVKLVVTNAAGSDSLVKTNYIEVYAKPEIDFVPSVTAGCAPLPVTFRFTGSPGSGTVAETTWDFGDGRISRDTQPRNVYTIPNTYGVTLTVKNSKGCAASLQKPALVNASGVKASFNYNFINTCEPPVTVSFTNTSASRDQPTYKWDFGDGGSSAQTSPLHQFESQGSYTVSLIAMTQAGCADSFRQVIPIGVLTPDFAIPVICINTPAVFISTSSPSPSSMEWDFGNGSVVNGDSAAVTFTSAGTYNIRLTAHFANCVRTVSKRINIENKPVASFVLPGDGSFCRAPVGAGFINKSQGASLYKWLFGDGSTSSSEHPDHIYTAEGSYAVTLIAYNVNQCTDTALQTNAIRIQQPVIDTITGIPFRGCLPATLNMTPLIRSAEPIVGYEWNFGDGTTSSDASPAHTYTTTGTYDVSLTITTRSGCKKTLTIPKAVMVDVLPVPAFSASPVDVCASVPIQFTDESTGNIQSWRWEFGNGGTSGLKNPTYYYNDTGYFNVTLTVINNGCRNNITRNRLIHIQAPVAKFSYTFNCNNDYRRVFINNSIDAGSSTWDFGDGQTSSERNPIHIYTQPGLYTVTLTVTNGTCTDVQKQEVRIIDARPAFIYSLDNAFCKNQSGIFVATQFESALVSAFTWFYGDGTASERKKEYETIEHTYQRAGSYQPFLVVENILGCRDTARISAPLQAYGPIAAFRNTAGSCLSDGLITFTDTSVSDKIHPVTKREWMYGDGFGDTFTVPGATHKYEKAGSFVVKLKVTDSYGCMDSVVKNASVIITNPKAEFNISDTLLCSKNNLKFTSASIGSPSFTYRWDFGDGGSSTAVNPVHFYNQEGTYAVRLKITDNYGCTDSVFKQNLVTIADPHASFTLADTFAVCPPLIINPENTSVNALNYTWTFNDGNISGEKNPVHYYTMGGEYTLELVAGGFGNCRDTARKKLVVKGPSGKFTYGDLNGCDTLTVRFKAVAANTSYVVWDMNDGNTFALEDSLFNYTYAQPGNYVPQVLLTDNASCQVTIKGKDTIRIASVKAGAASRITQLCDSTYLSLTDSSTVTNARINNYLWTSVTKGIRTGSNAVLTYTDTAMEQISLVVTTNGGCSDSTRFPVSIPLKRSPDIRTMHPATACANTAVSFFAADSLTHVITSWRWDFGDGSGAGTATATHLYNTAGNYKVTLTAIDNAGCADTVAKSLLLFEAPVTEAGRDTIICLGSSLTLKPSGAEQYNWRSSATLSCTNCSNPVATPGGPATYFVTGSNQYGCHSSDSIRVGLKFPVRVNVRGKDTICIGESTQLFASPAERYQWTPAIAISNSTIPNPVVRPLTTTTYTVRAGDSLNCFSDTKSITVKVYPIPVISIADSVKEVPAGNTVQLRTVNSSDINNWRWSPAIWLSCNNCPEPFISPKNNITYRVLVSNEGHCTAADEVKIIVTCSGSNVFIPNTFSPNGDGMNDVFYPRGKGLYKVRSFNIYNRAGQLVYSVREFDANDASKGWDGKSGGREAPADVYVYTIEIVCENNAVIASQGNISLLR</sequence>
<feature type="domain" description="PKD" evidence="7">
    <location>
        <begin position="1055"/>
        <end position="1095"/>
    </location>
</feature>
<organism evidence="8 9">
    <name type="scientific">Sediminibacterium ginsengisoli</name>
    <dbReference type="NCBI Taxonomy" id="413434"/>
    <lineage>
        <taxon>Bacteria</taxon>
        <taxon>Pseudomonadati</taxon>
        <taxon>Bacteroidota</taxon>
        <taxon>Chitinophagia</taxon>
        <taxon>Chitinophagales</taxon>
        <taxon>Chitinophagaceae</taxon>
        <taxon>Sediminibacterium</taxon>
    </lineage>
</organism>
<keyword evidence="4" id="KW-1133">Transmembrane helix</keyword>
<dbReference type="EMBL" id="FUWH01000002">
    <property type="protein sequence ID" value="SJZ47026.1"/>
    <property type="molecule type" value="Genomic_DNA"/>
</dbReference>
<evidence type="ECO:0000313" key="8">
    <source>
        <dbReference type="EMBL" id="SJZ47026.1"/>
    </source>
</evidence>
<dbReference type="Pfam" id="PF00801">
    <property type="entry name" value="PKD"/>
    <property type="match status" value="1"/>
</dbReference>
<dbReference type="PANTHER" id="PTHR46730:SF4">
    <property type="entry name" value="POLYCYSTIC KIDNEY DISEASE PROTEIN 1-LIKE 1"/>
    <property type="match status" value="1"/>
</dbReference>
<feature type="domain" description="PKD" evidence="7">
    <location>
        <begin position="466"/>
        <end position="527"/>
    </location>
</feature>
<dbReference type="SUPFAM" id="SSF49299">
    <property type="entry name" value="PKD domain"/>
    <property type="match status" value="13"/>
</dbReference>
<comment type="subcellular location">
    <subcellularLocation>
        <location evidence="1">Membrane</location>
        <topology evidence="1">Multi-pass membrane protein</topology>
    </subcellularLocation>
</comment>
<dbReference type="Gene3D" id="2.60.40.10">
    <property type="entry name" value="Immunoglobulins"/>
    <property type="match status" value="15"/>
</dbReference>
<feature type="domain" description="PKD" evidence="7">
    <location>
        <begin position="944"/>
        <end position="1005"/>
    </location>
</feature>
<feature type="signal peptide" evidence="6">
    <location>
        <begin position="1"/>
        <end position="28"/>
    </location>
</feature>
<feature type="domain" description="PKD" evidence="7">
    <location>
        <begin position="526"/>
        <end position="590"/>
    </location>
</feature>
<feature type="chain" id="PRO_5012278514" evidence="6">
    <location>
        <begin position="29"/>
        <end position="1604"/>
    </location>
</feature>
<feature type="domain" description="PKD" evidence="7">
    <location>
        <begin position="30"/>
        <end position="113"/>
    </location>
</feature>
<feature type="domain" description="PKD" evidence="7">
    <location>
        <begin position="112"/>
        <end position="199"/>
    </location>
</feature>
<keyword evidence="5" id="KW-0472">Membrane</keyword>
<accession>A0A1T4KX77</accession>
<proteinExistence type="predicted"/>
<dbReference type="SMART" id="SM00089">
    <property type="entry name" value="PKD"/>
    <property type="match status" value="14"/>
</dbReference>
<evidence type="ECO:0000259" key="7">
    <source>
        <dbReference type="PROSITE" id="PS50093"/>
    </source>
</evidence>
<dbReference type="GO" id="GO:0005261">
    <property type="term" value="F:monoatomic cation channel activity"/>
    <property type="evidence" value="ECO:0007669"/>
    <property type="project" value="TreeGrafter"/>
</dbReference>
<feature type="domain" description="PKD" evidence="7">
    <location>
        <begin position="296"/>
        <end position="338"/>
    </location>
</feature>
<dbReference type="InterPro" id="IPR022409">
    <property type="entry name" value="PKD/Chitinase_dom"/>
</dbReference>
<feature type="domain" description="PKD" evidence="7">
    <location>
        <begin position="861"/>
        <end position="928"/>
    </location>
</feature>
<evidence type="ECO:0000256" key="3">
    <source>
        <dbReference type="ARBA" id="ARBA00022737"/>
    </source>
</evidence>
<dbReference type="Pfam" id="PF13585">
    <property type="entry name" value="CHU_C"/>
    <property type="match status" value="1"/>
</dbReference>
<reference evidence="8 9" key="1">
    <citation type="submission" date="2017-02" db="EMBL/GenBank/DDBJ databases">
        <authorList>
            <person name="Peterson S.W."/>
        </authorList>
    </citation>
    <scope>NUCLEOTIDE SEQUENCE [LARGE SCALE GENOMIC DNA]</scope>
    <source>
        <strain evidence="8 9">DSM 22335</strain>
    </source>
</reference>
<dbReference type="InterPro" id="IPR035986">
    <property type="entry name" value="PKD_dom_sf"/>
</dbReference>
<dbReference type="NCBIfam" id="TIGR04131">
    <property type="entry name" value="Bac_Flav_CTERM"/>
    <property type="match status" value="1"/>
</dbReference>
<feature type="domain" description="PKD" evidence="7">
    <location>
        <begin position="716"/>
        <end position="757"/>
    </location>
</feature>
<keyword evidence="3" id="KW-0677">Repeat</keyword>
<evidence type="ECO:0000256" key="1">
    <source>
        <dbReference type="ARBA" id="ARBA00004141"/>
    </source>
</evidence>
<dbReference type="GO" id="GO:0005886">
    <property type="term" value="C:plasma membrane"/>
    <property type="evidence" value="ECO:0007669"/>
    <property type="project" value="TreeGrafter"/>
</dbReference>
<dbReference type="Pfam" id="PF18911">
    <property type="entry name" value="PKD_4"/>
    <property type="match status" value="12"/>
</dbReference>
<dbReference type="GO" id="GO:0006816">
    <property type="term" value="P:calcium ion transport"/>
    <property type="evidence" value="ECO:0007669"/>
    <property type="project" value="TreeGrafter"/>
</dbReference>
<evidence type="ECO:0000256" key="6">
    <source>
        <dbReference type="SAM" id="SignalP"/>
    </source>
</evidence>
<keyword evidence="6" id="KW-0732">Signal</keyword>
<dbReference type="CDD" id="cd00146">
    <property type="entry name" value="PKD"/>
    <property type="match status" value="11"/>
</dbReference>
<evidence type="ECO:0000256" key="5">
    <source>
        <dbReference type="ARBA" id="ARBA00023136"/>
    </source>
</evidence>
<keyword evidence="2" id="KW-0812">Transmembrane</keyword>
<dbReference type="FunFam" id="2.60.40.10:FF:000270">
    <property type="entry name" value="Cell surface protein"/>
    <property type="match status" value="1"/>
</dbReference>
<evidence type="ECO:0000313" key="9">
    <source>
        <dbReference type="Proteomes" id="UP000190888"/>
    </source>
</evidence>
<dbReference type="PROSITE" id="PS50093">
    <property type="entry name" value="PKD"/>
    <property type="match status" value="14"/>
</dbReference>
<feature type="domain" description="PKD" evidence="7">
    <location>
        <begin position="773"/>
        <end position="856"/>
    </location>
</feature>